<comment type="caution">
    <text evidence="4">The sequence shown here is derived from an EMBL/GenBank/DDBJ whole genome shotgun (WGS) entry which is preliminary data.</text>
</comment>
<feature type="region of interest" description="Disordered" evidence="2">
    <location>
        <begin position="1"/>
        <end position="25"/>
    </location>
</feature>
<dbReference type="InterPro" id="IPR030395">
    <property type="entry name" value="GP_PDE_dom"/>
</dbReference>
<organism evidence="4 5">
    <name type="scientific">Cyanidium caldarium</name>
    <name type="common">Red alga</name>
    <dbReference type="NCBI Taxonomy" id="2771"/>
    <lineage>
        <taxon>Eukaryota</taxon>
        <taxon>Rhodophyta</taxon>
        <taxon>Bangiophyceae</taxon>
        <taxon>Cyanidiales</taxon>
        <taxon>Cyanidiaceae</taxon>
        <taxon>Cyanidium</taxon>
    </lineage>
</organism>
<dbReference type="GO" id="GO:0046475">
    <property type="term" value="P:glycerophospholipid catabolic process"/>
    <property type="evidence" value="ECO:0007669"/>
    <property type="project" value="TreeGrafter"/>
</dbReference>
<dbReference type="PANTHER" id="PTHR22958">
    <property type="entry name" value="GLYCEROPHOSPHORYL DIESTER PHOSPHODIESTERASE"/>
    <property type="match status" value="1"/>
</dbReference>
<feature type="region of interest" description="Disordered" evidence="2">
    <location>
        <begin position="491"/>
        <end position="511"/>
    </location>
</feature>
<dbReference type="Gene3D" id="3.20.20.190">
    <property type="entry name" value="Phosphatidylinositol (PI) phosphodiesterase"/>
    <property type="match status" value="2"/>
</dbReference>
<dbReference type="PANTHER" id="PTHR22958:SF1">
    <property type="entry name" value="GLYCEROPHOSPHOCHOLINE PHOSPHODIESTERASE GPCPD1"/>
    <property type="match status" value="1"/>
</dbReference>
<dbReference type="EMBL" id="JANCYW010000001">
    <property type="protein sequence ID" value="KAK4534269.1"/>
    <property type="molecule type" value="Genomic_DNA"/>
</dbReference>
<feature type="region of interest" description="Disordered" evidence="2">
    <location>
        <begin position="448"/>
        <end position="470"/>
    </location>
</feature>
<evidence type="ECO:0000259" key="3">
    <source>
        <dbReference type="PROSITE" id="PS51704"/>
    </source>
</evidence>
<keyword evidence="5" id="KW-1185">Reference proteome</keyword>
<feature type="region of interest" description="Disordered" evidence="2">
    <location>
        <begin position="354"/>
        <end position="376"/>
    </location>
</feature>
<name>A0AAV9IPM7_CYACA</name>
<proteinExistence type="predicted"/>
<dbReference type="GO" id="GO:0008081">
    <property type="term" value="F:phosphoric diester hydrolase activity"/>
    <property type="evidence" value="ECO:0007669"/>
    <property type="project" value="InterPro"/>
</dbReference>
<evidence type="ECO:0000313" key="5">
    <source>
        <dbReference type="Proteomes" id="UP001301350"/>
    </source>
</evidence>
<dbReference type="InterPro" id="IPR051578">
    <property type="entry name" value="GDPD"/>
</dbReference>
<dbReference type="Pfam" id="PF03009">
    <property type="entry name" value="GDPD"/>
    <property type="match status" value="2"/>
</dbReference>
<keyword evidence="1" id="KW-0378">Hydrolase</keyword>
<accession>A0AAV9IPM7</accession>
<feature type="domain" description="GP-PDE" evidence="3">
    <location>
        <begin position="269"/>
        <end position="705"/>
    </location>
</feature>
<evidence type="ECO:0000256" key="2">
    <source>
        <dbReference type="SAM" id="MobiDB-lite"/>
    </source>
</evidence>
<protein>
    <recommendedName>
        <fullName evidence="3">GP-PDE domain-containing protein</fullName>
    </recommendedName>
</protein>
<sequence length="720" mass="78863">MARTNHTLCEAMQAGRPQRSPSTFRVSREDYSLDSLSLTSPDERTVLPGSARRSIRIALGAPSAPHLSASVRFYSGAACPLPGSYVELDWRCDEAVLLQSEGSTALAVADGLHTWRVQWKHEPHRDDAGDAYRESLVVAFGLPEERHMRGGGDSGAFDLIVEVYARMGSAMSHQRQRIGQAAILESELVQAQSVECAPGNRYAFCMRRPLVNDLHRIVGELSFAYLIIEPYRGPHAEQALPLARQREARTASPGAEHPDVLAAAPPFASRLVGHRGAGGRGTTVLQENTVLSFLSAVRGKDVCAIELDVQLTRDGVPVIHHDFFVPDAWYAGGSSSSSSERASEWMPRWSSVSAMEESLNGDDDDDDDDDSDAGTGAWQRVSAGRFGALSPWPGRPIFTMTLADWQAATERMLARGCSAADELDYHSDGEHEMARCLRRSASRRVMQRAERPGKEGVGVAPELPSSSNSSSATWEARLSFVSSADTASSHARSALLPAPPPQPSTTSRPELRDTMPTLAQALQQVPPHVHLLIEIKYPTPSQLAEWALPFPERNYLVDCVLAAVCEGTLGHHAGDAAERASRRVSLLSFDPEVCLLLRRKQSLYQVLFLCSEDRDDDVVPEDWRRMYADGALAFARSVDLAGVVFFNEILLEGGERLVRRAREVYNLRVMCYGRSNSMPERAAQLIRWGVDGVIADNVGCVARTLVEYLEAPCASPRHSS</sequence>
<dbReference type="AlphaFoldDB" id="A0AAV9IPM7"/>
<feature type="compositionally biased region" description="Acidic residues" evidence="2">
    <location>
        <begin position="359"/>
        <end position="372"/>
    </location>
</feature>
<evidence type="ECO:0000256" key="1">
    <source>
        <dbReference type="ARBA" id="ARBA00022801"/>
    </source>
</evidence>
<gene>
    <name evidence="4" type="ORF">CDCA_CDCA01G0294</name>
</gene>
<dbReference type="Proteomes" id="UP001301350">
    <property type="component" value="Unassembled WGS sequence"/>
</dbReference>
<dbReference type="InterPro" id="IPR017946">
    <property type="entry name" value="PLC-like_Pdiesterase_TIM-brl"/>
</dbReference>
<reference evidence="4 5" key="1">
    <citation type="submission" date="2022-07" db="EMBL/GenBank/DDBJ databases">
        <title>Genome-wide signatures of adaptation to extreme environments.</title>
        <authorList>
            <person name="Cho C.H."/>
            <person name="Yoon H.S."/>
        </authorList>
    </citation>
    <scope>NUCLEOTIDE SEQUENCE [LARGE SCALE GENOMIC DNA]</scope>
    <source>
        <strain evidence="4 5">DBV 063 E5</strain>
    </source>
</reference>
<dbReference type="PROSITE" id="PS51704">
    <property type="entry name" value="GP_PDE"/>
    <property type="match status" value="1"/>
</dbReference>
<dbReference type="SUPFAM" id="SSF51695">
    <property type="entry name" value="PLC-like phosphodiesterases"/>
    <property type="match status" value="1"/>
</dbReference>
<evidence type="ECO:0000313" key="4">
    <source>
        <dbReference type="EMBL" id="KAK4534269.1"/>
    </source>
</evidence>